<feature type="region of interest" description="Disordered" evidence="1">
    <location>
        <begin position="50"/>
        <end position="71"/>
    </location>
</feature>
<feature type="compositionally biased region" description="Basic and acidic residues" evidence="1">
    <location>
        <begin position="54"/>
        <end position="71"/>
    </location>
</feature>
<organism evidence="2 3">
    <name type="scientific">Ophiocordyceps camponoti-floridani</name>
    <dbReference type="NCBI Taxonomy" id="2030778"/>
    <lineage>
        <taxon>Eukaryota</taxon>
        <taxon>Fungi</taxon>
        <taxon>Dikarya</taxon>
        <taxon>Ascomycota</taxon>
        <taxon>Pezizomycotina</taxon>
        <taxon>Sordariomycetes</taxon>
        <taxon>Hypocreomycetidae</taxon>
        <taxon>Hypocreales</taxon>
        <taxon>Ophiocordycipitaceae</taxon>
        <taxon>Ophiocordyceps</taxon>
    </lineage>
</organism>
<dbReference type="OrthoDB" id="10471167at2759"/>
<feature type="compositionally biased region" description="Low complexity" evidence="1">
    <location>
        <begin position="1"/>
        <end position="14"/>
    </location>
</feature>
<accession>A0A8H4Q5D5</accession>
<gene>
    <name evidence="2" type="ORF">GQ602_005270</name>
</gene>
<reference evidence="2 3" key="1">
    <citation type="journal article" date="2020" name="G3 (Bethesda)">
        <title>Genetic Underpinnings of Host Manipulation by Ophiocordyceps as Revealed by Comparative Transcriptomics.</title>
        <authorList>
            <person name="Will I."/>
            <person name="Das B."/>
            <person name="Trinh T."/>
            <person name="Brachmann A."/>
            <person name="Ohm R.A."/>
            <person name="de Bekker C."/>
        </authorList>
    </citation>
    <scope>NUCLEOTIDE SEQUENCE [LARGE SCALE GENOMIC DNA]</scope>
    <source>
        <strain evidence="2 3">EC05</strain>
    </source>
</reference>
<protein>
    <submittedName>
        <fullName evidence="2">Uncharacterized protein</fullName>
    </submittedName>
</protein>
<evidence type="ECO:0000313" key="2">
    <source>
        <dbReference type="EMBL" id="KAF4585965.1"/>
    </source>
</evidence>
<dbReference type="EMBL" id="JAACLJ010000005">
    <property type="protein sequence ID" value="KAF4585965.1"/>
    <property type="molecule type" value="Genomic_DNA"/>
</dbReference>
<evidence type="ECO:0000256" key="1">
    <source>
        <dbReference type="SAM" id="MobiDB-lite"/>
    </source>
</evidence>
<dbReference type="AlphaFoldDB" id="A0A8H4Q5D5"/>
<proteinExistence type="predicted"/>
<evidence type="ECO:0000313" key="3">
    <source>
        <dbReference type="Proteomes" id="UP000562929"/>
    </source>
</evidence>
<feature type="region of interest" description="Disordered" evidence="1">
    <location>
        <begin position="1"/>
        <end position="23"/>
    </location>
</feature>
<dbReference type="Proteomes" id="UP000562929">
    <property type="component" value="Unassembled WGS sequence"/>
</dbReference>
<keyword evidence="3" id="KW-1185">Reference proteome</keyword>
<sequence>MPTSTSVRVSVGSESESRSQTTPLIQPEDIQRWIDGAGASVVDLALLFPPPLESGRRKTSGELRRRREAAL</sequence>
<name>A0A8H4Q5D5_9HYPO</name>
<comment type="caution">
    <text evidence="2">The sequence shown here is derived from an EMBL/GenBank/DDBJ whole genome shotgun (WGS) entry which is preliminary data.</text>
</comment>